<comment type="subcellular location">
    <subcellularLocation>
        <location evidence="1">Membrane</location>
        <topology evidence="1">Multi-pass membrane protein</topology>
    </subcellularLocation>
</comment>
<dbReference type="PANTHER" id="PTHR37955:SF1">
    <property type="entry name" value="DEP DOMAIN-CONTAINING PROTEIN"/>
    <property type="match status" value="1"/>
</dbReference>
<evidence type="ECO:0000256" key="2">
    <source>
        <dbReference type="ARBA" id="ARBA00022692"/>
    </source>
</evidence>
<keyword evidence="3 5" id="KW-1133">Transmembrane helix</keyword>
<keyword evidence="7" id="KW-1185">Reference proteome</keyword>
<evidence type="ECO:0000313" key="6">
    <source>
        <dbReference type="EMBL" id="MBK1703713.1"/>
    </source>
</evidence>
<feature type="transmembrane region" description="Helical" evidence="5">
    <location>
        <begin position="144"/>
        <end position="165"/>
    </location>
</feature>
<dbReference type="Gene3D" id="1.50.10.150">
    <property type="entry name" value="Voltage-dependent anion channel"/>
    <property type="match status" value="1"/>
</dbReference>
<keyword evidence="4 5" id="KW-0472">Membrane</keyword>
<dbReference type="Pfam" id="PF03595">
    <property type="entry name" value="SLAC1"/>
    <property type="match status" value="1"/>
</dbReference>
<feature type="transmembrane region" description="Helical" evidence="5">
    <location>
        <begin position="258"/>
        <end position="278"/>
    </location>
</feature>
<feature type="transmembrane region" description="Helical" evidence="5">
    <location>
        <begin position="228"/>
        <end position="246"/>
    </location>
</feature>
<evidence type="ECO:0000256" key="1">
    <source>
        <dbReference type="ARBA" id="ARBA00004141"/>
    </source>
</evidence>
<gene>
    <name evidence="6" type="ORF">CKO40_03900</name>
</gene>
<feature type="transmembrane region" description="Helical" evidence="5">
    <location>
        <begin position="43"/>
        <end position="63"/>
    </location>
</feature>
<dbReference type="CDD" id="cd09323">
    <property type="entry name" value="TDT_SLAC1_like"/>
    <property type="match status" value="1"/>
</dbReference>
<feature type="transmembrane region" description="Helical" evidence="5">
    <location>
        <begin position="12"/>
        <end position="31"/>
    </location>
</feature>
<sequence>MSTMQSALRLRHFPASFFAMVMGLAGLTISWEKAQQILQLELGLVPWLLAFTAAVFVLIALLYGAKLVLHRDAVLEELRHPVRLNFFPTLSISLLLLSIALLSSRPQLSLVLWAVGAATQLALTLYIVGDWMHGTRFQVHHLNPSWFIPAVGNVLVPIAGVPLGFVDLSWFYFSAGFLLWSVLMISVFYRVLFHHPLEARLMPTLFILIAPPAVGFIAYSRLVDELDVFAHALYFAALFLTLLLLVQAPRFLRLRFYLSWWAYSFPLAAVSIAMMVMYERTGTVLHRDLAIGLLMMLSGIVLLLLVSTVTAVLQRRICVPEQ</sequence>
<accession>A0AAJ0X8Z9</accession>
<dbReference type="EMBL" id="NRSJ01000004">
    <property type="protein sequence ID" value="MBK1703713.1"/>
    <property type="molecule type" value="Genomic_DNA"/>
</dbReference>
<keyword evidence="2 5" id="KW-0812">Transmembrane</keyword>
<dbReference type="InterPro" id="IPR004695">
    <property type="entry name" value="SLAC1/Mae1/Ssu1/TehA"/>
</dbReference>
<reference evidence="6" key="2">
    <citation type="journal article" date="2020" name="Microorganisms">
        <title>Osmotic Adaptation and Compatible Solute Biosynthesis of Phototrophic Bacteria as Revealed from Genome Analyses.</title>
        <authorList>
            <person name="Imhoff J.F."/>
            <person name="Rahn T."/>
            <person name="Kunzel S."/>
            <person name="Keller A."/>
            <person name="Neulinger S.C."/>
        </authorList>
    </citation>
    <scope>NUCLEOTIDE SEQUENCE</scope>
    <source>
        <strain evidence="6">DSM 11080</strain>
    </source>
</reference>
<organism evidence="6 7">
    <name type="scientific">Halochromatium glycolicum</name>
    <dbReference type="NCBI Taxonomy" id="85075"/>
    <lineage>
        <taxon>Bacteria</taxon>
        <taxon>Pseudomonadati</taxon>
        <taxon>Pseudomonadota</taxon>
        <taxon>Gammaproteobacteria</taxon>
        <taxon>Chromatiales</taxon>
        <taxon>Chromatiaceae</taxon>
        <taxon>Halochromatium</taxon>
    </lineage>
</organism>
<feature type="transmembrane region" description="Helical" evidence="5">
    <location>
        <begin position="84"/>
        <end position="104"/>
    </location>
</feature>
<protein>
    <submittedName>
        <fullName evidence="6">C4-dicarboxylate ABC transporter</fullName>
    </submittedName>
</protein>
<dbReference type="PANTHER" id="PTHR37955">
    <property type="entry name" value="TELLURITE RESISTANCE PROTEIN TEHA"/>
    <property type="match status" value="1"/>
</dbReference>
<feature type="transmembrane region" description="Helical" evidence="5">
    <location>
        <begin position="290"/>
        <end position="313"/>
    </location>
</feature>
<feature type="transmembrane region" description="Helical" evidence="5">
    <location>
        <begin position="204"/>
        <end position="222"/>
    </location>
</feature>
<evidence type="ECO:0000256" key="3">
    <source>
        <dbReference type="ARBA" id="ARBA00022989"/>
    </source>
</evidence>
<evidence type="ECO:0000313" key="7">
    <source>
        <dbReference type="Proteomes" id="UP001296776"/>
    </source>
</evidence>
<feature type="transmembrane region" description="Helical" evidence="5">
    <location>
        <begin position="171"/>
        <end position="192"/>
    </location>
</feature>
<evidence type="ECO:0000256" key="5">
    <source>
        <dbReference type="SAM" id="Phobius"/>
    </source>
</evidence>
<dbReference type="RefSeq" id="WP_200344882.1">
    <property type="nucleotide sequence ID" value="NZ_NRSJ01000004.1"/>
</dbReference>
<dbReference type="InterPro" id="IPR038665">
    <property type="entry name" value="Voltage-dep_anion_channel_sf"/>
</dbReference>
<reference evidence="6" key="1">
    <citation type="submission" date="2017-08" db="EMBL/GenBank/DDBJ databases">
        <authorList>
            <person name="Imhoff J.F."/>
            <person name="Rahn T."/>
            <person name="Kuenzel S."/>
            <person name="Neulinger S.C."/>
        </authorList>
    </citation>
    <scope>NUCLEOTIDE SEQUENCE</scope>
    <source>
        <strain evidence="6">DSM 11080</strain>
    </source>
</reference>
<dbReference type="Proteomes" id="UP001296776">
    <property type="component" value="Unassembled WGS sequence"/>
</dbReference>
<comment type="caution">
    <text evidence="6">The sequence shown here is derived from an EMBL/GenBank/DDBJ whole genome shotgun (WGS) entry which is preliminary data.</text>
</comment>
<dbReference type="InterPro" id="IPR052951">
    <property type="entry name" value="Tellurite_res_ion_channel"/>
</dbReference>
<evidence type="ECO:0000256" key="4">
    <source>
        <dbReference type="ARBA" id="ARBA00023136"/>
    </source>
</evidence>
<proteinExistence type="predicted"/>
<feature type="transmembrane region" description="Helical" evidence="5">
    <location>
        <begin position="110"/>
        <end position="132"/>
    </location>
</feature>
<name>A0AAJ0X8Z9_9GAMM</name>
<dbReference type="GO" id="GO:0046583">
    <property type="term" value="F:monoatomic cation efflux transmembrane transporter activity"/>
    <property type="evidence" value="ECO:0007669"/>
    <property type="project" value="TreeGrafter"/>
</dbReference>
<dbReference type="GO" id="GO:0005886">
    <property type="term" value="C:plasma membrane"/>
    <property type="evidence" value="ECO:0007669"/>
    <property type="project" value="TreeGrafter"/>
</dbReference>
<dbReference type="AlphaFoldDB" id="A0AAJ0X8Z9"/>